<reference evidence="1 2" key="1">
    <citation type="submission" date="2017-04" db="EMBL/GenBank/DDBJ databases">
        <authorList>
            <person name="Afonso C.L."/>
            <person name="Miller P.J."/>
            <person name="Scott M.A."/>
            <person name="Spackman E."/>
            <person name="Goraichik I."/>
            <person name="Dimitrov K.M."/>
            <person name="Suarez D.L."/>
            <person name="Swayne D.E."/>
        </authorList>
    </citation>
    <scope>NUCLEOTIDE SEQUENCE [LARGE SCALE GENOMIC DNA]</scope>
    <source>
        <strain evidence="1 2">DSM 23236</strain>
    </source>
</reference>
<dbReference type="Proteomes" id="UP000192761">
    <property type="component" value="Unassembled WGS sequence"/>
</dbReference>
<dbReference type="RefSeq" id="WP_084088550.1">
    <property type="nucleotide sequence ID" value="NZ_FWXD01000001.1"/>
</dbReference>
<evidence type="ECO:0000313" key="2">
    <source>
        <dbReference type="Proteomes" id="UP000192761"/>
    </source>
</evidence>
<protein>
    <submittedName>
        <fullName evidence="1">Uncharacterized conserved protein YdgA, DUF945 family</fullName>
    </submittedName>
</protein>
<dbReference type="OrthoDB" id="8523324at2"/>
<organism evidence="1 2">
    <name type="scientific">Andreprevotia lacus DSM 23236</name>
    <dbReference type="NCBI Taxonomy" id="1121001"/>
    <lineage>
        <taxon>Bacteria</taxon>
        <taxon>Pseudomonadati</taxon>
        <taxon>Pseudomonadota</taxon>
        <taxon>Betaproteobacteria</taxon>
        <taxon>Neisseriales</taxon>
        <taxon>Chitinibacteraceae</taxon>
        <taxon>Andreprevotia</taxon>
    </lineage>
</organism>
<sequence>MKRNVLIAGAAAVVVLAASYVGGAWFAGAAAETTLQKQHEWLTGLPYFIVKNRQYERGWFSSTEKTTLKVNPELYRFALEKEGEPLPEFEVTYTQHITHGPLPLLSHFNLHPYKAVVTTDFEFAPATKKLLDKFFGDKTPISIENRIGFDDDGVIKVKVPGFDYEEAISGVKAKWLGLDTTVDYGGDFNRVKIDLNAPGLSGEAKGKGTFDFKNLQVTLDHTRGKTGLMVGQTLAHFDSLDVNLQEGTPLKLRLENAGYTGKLVENGEFIDGTAEFKLAKLVLDGKPYGPAELQASARHLHGPTLAKLGDAFTALQKKPIKRDQFADQLSKLAHDEGMPLLEHDPQLAIDKLEVKLPDGDIHFNGSVGLKGFQRGDIDKPVELVKKLNAKADFKVPRKVVETVIAWQATRMFGGPDSGISQADLDYLAGQFVEGQINRLAEQKLIRVEGDMLAATADLSKGAFTLNGVNVPMPWAASSPAAAEPAK</sequence>
<evidence type="ECO:0000313" key="1">
    <source>
        <dbReference type="EMBL" id="SMC15960.1"/>
    </source>
</evidence>
<dbReference type="Pfam" id="PF06097">
    <property type="entry name" value="DUF945"/>
    <property type="match status" value="1"/>
</dbReference>
<dbReference type="AlphaFoldDB" id="A0A1W1WWL6"/>
<name>A0A1W1WWL6_9NEIS</name>
<dbReference type="InterPro" id="IPR010352">
    <property type="entry name" value="DUF945"/>
</dbReference>
<accession>A0A1W1WWL6</accession>
<gene>
    <name evidence="1" type="ORF">SAMN02745857_00063</name>
</gene>
<dbReference type="STRING" id="1121001.SAMN02745857_00063"/>
<proteinExistence type="predicted"/>
<keyword evidence="2" id="KW-1185">Reference proteome</keyword>
<dbReference type="EMBL" id="FWXD01000001">
    <property type="protein sequence ID" value="SMC15960.1"/>
    <property type="molecule type" value="Genomic_DNA"/>
</dbReference>